<dbReference type="Proteomes" id="UP001152797">
    <property type="component" value="Unassembled WGS sequence"/>
</dbReference>
<accession>A0A9P1CQJ6</accession>
<organism evidence="3">
    <name type="scientific">Cladocopium goreaui</name>
    <dbReference type="NCBI Taxonomy" id="2562237"/>
    <lineage>
        <taxon>Eukaryota</taxon>
        <taxon>Sar</taxon>
        <taxon>Alveolata</taxon>
        <taxon>Dinophyceae</taxon>
        <taxon>Suessiales</taxon>
        <taxon>Symbiodiniaceae</taxon>
        <taxon>Cladocopium</taxon>
    </lineage>
</organism>
<feature type="non-terminal residue" evidence="3">
    <location>
        <position position="491"/>
    </location>
</feature>
<evidence type="ECO:0000313" key="4">
    <source>
        <dbReference type="EMBL" id="CAL4782992.1"/>
    </source>
</evidence>
<evidence type="ECO:0000256" key="1">
    <source>
        <dbReference type="SAM" id="Coils"/>
    </source>
</evidence>
<reference evidence="3" key="1">
    <citation type="submission" date="2022-10" db="EMBL/GenBank/DDBJ databases">
        <authorList>
            <person name="Chen Y."/>
            <person name="Dougan E. K."/>
            <person name="Chan C."/>
            <person name="Rhodes N."/>
            <person name="Thang M."/>
        </authorList>
    </citation>
    <scope>NUCLEOTIDE SEQUENCE</scope>
</reference>
<feature type="region of interest" description="Disordered" evidence="2">
    <location>
        <begin position="1"/>
        <end position="58"/>
    </location>
</feature>
<dbReference type="EMBL" id="CAMXCT010002107">
    <property type="protein sequence ID" value="CAI3995680.1"/>
    <property type="molecule type" value="Genomic_DNA"/>
</dbReference>
<feature type="coiled-coil region" evidence="1">
    <location>
        <begin position="97"/>
        <end position="127"/>
    </location>
</feature>
<keyword evidence="1" id="KW-0175">Coiled coil</keyword>
<feature type="region of interest" description="Disordered" evidence="2">
    <location>
        <begin position="203"/>
        <end position="271"/>
    </location>
</feature>
<proteinExistence type="predicted"/>
<gene>
    <name evidence="3" type="ORF">C1SCF055_LOCUS22211</name>
</gene>
<evidence type="ECO:0000313" key="3">
    <source>
        <dbReference type="EMBL" id="CAI3995680.1"/>
    </source>
</evidence>
<feature type="region of interest" description="Disordered" evidence="2">
    <location>
        <begin position="131"/>
        <end position="188"/>
    </location>
</feature>
<protein>
    <submittedName>
        <fullName evidence="3">Uncharacterized protein</fullName>
    </submittedName>
</protein>
<reference evidence="4 5" key="2">
    <citation type="submission" date="2024-05" db="EMBL/GenBank/DDBJ databases">
        <authorList>
            <person name="Chen Y."/>
            <person name="Shah S."/>
            <person name="Dougan E. K."/>
            <person name="Thang M."/>
            <person name="Chan C."/>
        </authorList>
    </citation>
    <scope>NUCLEOTIDE SEQUENCE [LARGE SCALE GENOMIC DNA]</scope>
</reference>
<dbReference type="EMBL" id="CAMXCT030002107">
    <property type="protein sequence ID" value="CAL4782992.1"/>
    <property type="molecule type" value="Genomic_DNA"/>
</dbReference>
<keyword evidence="5" id="KW-1185">Reference proteome</keyword>
<evidence type="ECO:0000313" key="5">
    <source>
        <dbReference type="Proteomes" id="UP001152797"/>
    </source>
</evidence>
<dbReference type="AlphaFoldDB" id="A0A9P1CQJ6"/>
<comment type="caution">
    <text evidence="3">The sequence shown here is derived from an EMBL/GenBank/DDBJ whole genome shotgun (WGS) entry which is preliminary data.</text>
</comment>
<name>A0A9P1CQJ6_9DINO</name>
<evidence type="ECO:0000256" key="2">
    <source>
        <dbReference type="SAM" id="MobiDB-lite"/>
    </source>
</evidence>
<dbReference type="EMBL" id="CAMXCT020002107">
    <property type="protein sequence ID" value="CAL1149055.1"/>
    <property type="molecule type" value="Genomic_DNA"/>
</dbReference>
<sequence length="491" mass="53448">MSINNAAASFEWRFGQRGPSDGQRNDVDTETESLMDVDRDNLQQDEEEGVESSSDSRGVSRIPLTVRLYSHVLSNSSTLKAVADASQRTEQYLNLFLNETKDVAAELRRVAAEMRRLSQRLDTVESMVMSLASKKKQQQQMWPRVTKLKSKSRKKSNENENGDGDSDDNTQKKRLKKGATGISAGDDEIDEEEELMLMQAMETQGDQDQQLHVEQGESGGKSSSSGHDRKAAAGTMSESCDKKRKLSHQSTEEQEHTSKKPTAGHSEAAVAACKTQHLATGARPASALSVVNAGPSRLAHVAVAPSMAVASPGRAAAQTKAKGENEDVSRPTWSLCKAFLADDYASCEVGKPLATPSAFTKDVQKSKWAAEVMKIKPYLGTFERLMSSSGGKTTDTELKNAVKAMQKINTKLDKKLEYEVASATEEEPALSARASCLKELFESVKNLKDLAIMSGKSGSISADNLTQNIKKIQAAARKLVVDATLGFPMHW</sequence>